<accession>A0A1B6CB92</accession>
<dbReference type="SUPFAM" id="SSF57756">
    <property type="entry name" value="Retrovirus zinc finger-like domains"/>
    <property type="match status" value="1"/>
</dbReference>
<evidence type="ECO:0000256" key="2">
    <source>
        <dbReference type="SAM" id="MobiDB-lite"/>
    </source>
</evidence>
<dbReference type="Gene3D" id="4.10.60.10">
    <property type="entry name" value="Zinc finger, CCHC-type"/>
    <property type="match status" value="1"/>
</dbReference>
<feature type="non-terminal residue" evidence="4">
    <location>
        <position position="1"/>
    </location>
</feature>
<feature type="compositionally biased region" description="Basic and acidic residues" evidence="2">
    <location>
        <begin position="139"/>
        <end position="157"/>
    </location>
</feature>
<dbReference type="GO" id="GO:0003676">
    <property type="term" value="F:nucleic acid binding"/>
    <property type="evidence" value="ECO:0007669"/>
    <property type="project" value="InterPro"/>
</dbReference>
<feature type="domain" description="CCHC-type" evidence="3">
    <location>
        <begin position="115"/>
        <end position="129"/>
    </location>
</feature>
<organism evidence="4">
    <name type="scientific">Clastoptera arizonana</name>
    <name type="common">Arizona spittle bug</name>
    <dbReference type="NCBI Taxonomy" id="38151"/>
    <lineage>
        <taxon>Eukaryota</taxon>
        <taxon>Metazoa</taxon>
        <taxon>Ecdysozoa</taxon>
        <taxon>Arthropoda</taxon>
        <taxon>Hexapoda</taxon>
        <taxon>Insecta</taxon>
        <taxon>Pterygota</taxon>
        <taxon>Neoptera</taxon>
        <taxon>Paraneoptera</taxon>
        <taxon>Hemiptera</taxon>
        <taxon>Auchenorrhyncha</taxon>
        <taxon>Cercopoidea</taxon>
        <taxon>Clastopteridae</taxon>
        <taxon>Clastoptera</taxon>
    </lineage>
</organism>
<dbReference type="SMART" id="SM00343">
    <property type="entry name" value="ZnF_C2HC"/>
    <property type="match status" value="1"/>
</dbReference>
<keyword evidence="1" id="KW-0479">Metal-binding</keyword>
<keyword evidence="1" id="KW-0863">Zinc-finger</keyword>
<dbReference type="InterPro" id="IPR036875">
    <property type="entry name" value="Znf_CCHC_sf"/>
</dbReference>
<dbReference type="GO" id="GO:0008270">
    <property type="term" value="F:zinc ion binding"/>
    <property type="evidence" value="ECO:0007669"/>
    <property type="project" value="UniProtKB-KW"/>
</dbReference>
<feature type="region of interest" description="Disordered" evidence="2">
    <location>
        <begin position="136"/>
        <end position="157"/>
    </location>
</feature>
<dbReference type="Pfam" id="PF00098">
    <property type="entry name" value="zf-CCHC"/>
    <property type="match status" value="1"/>
</dbReference>
<sequence>LDQFHYLSLQNATQYKNESPEAFADRCKRLCSRTIRQINDPEQQKIIHEEAERRMLAAYTNGLYGVVGQQVRYRMPSSMTEAIQLAVTVASVEVRGSNSNSVNQSKIVFLTQVTCFRCNMKGHIARNCRVRVVQSNRTNTREPDRRQFNRDNQRDNL</sequence>
<name>A0A1B6CB92_9HEMI</name>
<dbReference type="InterPro" id="IPR001878">
    <property type="entry name" value="Znf_CCHC"/>
</dbReference>
<reference evidence="4" key="1">
    <citation type="submission" date="2015-12" db="EMBL/GenBank/DDBJ databases">
        <title>De novo transcriptome assembly of four potential Pierce s Disease insect vectors from Arizona vineyards.</title>
        <authorList>
            <person name="Tassone E.E."/>
        </authorList>
    </citation>
    <scope>NUCLEOTIDE SEQUENCE</scope>
</reference>
<proteinExistence type="predicted"/>
<evidence type="ECO:0000259" key="3">
    <source>
        <dbReference type="PROSITE" id="PS50158"/>
    </source>
</evidence>
<evidence type="ECO:0000256" key="1">
    <source>
        <dbReference type="PROSITE-ProRule" id="PRU00047"/>
    </source>
</evidence>
<dbReference type="EMBL" id="GEDC01026594">
    <property type="protein sequence ID" value="JAS10704.1"/>
    <property type="molecule type" value="Transcribed_RNA"/>
</dbReference>
<evidence type="ECO:0000313" key="4">
    <source>
        <dbReference type="EMBL" id="JAS10704.1"/>
    </source>
</evidence>
<keyword evidence="1" id="KW-0862">Zinc</keyword>
<dbReference type="AlphaFoldDB" id="A0A1B6CB92"/>
<protein>
    <recommendedName>
        <fullName evidence="3">CCHC-type domain-containing protein</fullName>
    </recommendedName>
</protein>
<dbReference type="PROSITE" id="PS50158">
    <property type="entry name" value="ZF_CCHC"/>
    <property type="match status" value="1"/>
</dbReference>
<gene>
    <name evidence="4" type="ORF">g.421</name>
</gene>